<accession>A0A9Q1GBM4</accession>
<gene>
    <name evidence="2" type="ORF">SKAU_G00018150</name>
</gene>
<comment type="caution">
    <text evidence="2">The sequence shown here is derived from an EMBL/GenBank/DDBJ whole genome shotgun (WGS) entry which is preliminary data.</text>
</comment>
<keyword evidence="3" id="KW-1185">Reference proteome</keyword>
<name>A0A9Q1GBM4_SYNKA</name>
<dbReference type="Proteomes" id="UP001152622">
    <property type="component" value="Chromosome 1"/>
</dbReference>
<dbReference type="EMBL" id="JAINUF010000001">
    <property type="protein sequence ID" value="KAJ8381037.1"/>
    <property type="molecule type" value="Genomic_DNA"/>
</dbReference>
<organism evidence="2 3">
    <name type="scientific">Synaphobranchus kaupii</name>
    <name type="common">Kaup's arrowtooth eel</name>
    <dbReference type="NCBI Taxonomy" id="118154"/>
    <lineage>
        <taxon>Eukaryota</taxon>
        <taxon>Metazoa</taxon>
        <taxon>Chordata</taxon>
        <taxon>Craniata</taxon>
        <taxon>Vertebrata</taxon>
        <taxon>Euteleostomi</taxon>
        <taxon>Actinopterygii</taxon>
        <taxon>Neopterygii</taxon>
        <taxon>Teleostei</taxon>
        <taxon>Anguilliformes</taxon>
        <taxon>Synaphobranchidae</taxon>
        <taxon>Synaphobranchus</taxon>
    </lineage>
</organism>
<reference evidence="2" key="1">
    <citation type="journal article" date="2023" name="Science">
        <title>Genome structures resolve the early diversification of teleost fishes.</title>
        <authorList>
            <person name="Parey E."/>
            <person name="Louis A."/>
            <person name="Montfort J."/>
            <person name="Bouchez O."/>
            <person name="Roques C."/>
            <person name="Iampietro C."/>
            <person name="Lluch J."/>
            <person name="Castinel A."/>
            <person name="Donnadieu C."/>
            <person name="Desvignes T."/>
            <person name="Floi Bucao C."/>
            <person name="Jouanno E."/>
            <person name="Wen M."/>
            <person name="Mejri S."/>
            <person name="Dirks R."/>
            <person name="Jansen H."/>
            <person name="Henkel C."/>
            <person name="Chen W.J."/>
            <person name="Zahm M."/>
            <person name="Cabau C."/>
            <person name="Klopp C."/>
            <person name="Thompson A.W."/>
            <person name="Robinson-Rechavi M."/>
            <person name="Braasch I."/>
            <person name="Lecointre G."/>
            <person name="Bobe J."/>
            <person name="Postlethwait J.H."/>
            <person name="Berthelot C."/>
            <person name="Roest Crollius H."/>
            <person name="Guiguen Y."/>
        </authorList>
    </citation>
    <scope>NUCLEOTIDE SEQUENCE</scope>
    <source>
        <strain evidence="2">WJC10195</strain>
    </source>
</reference>
<sequence>MGTDKDAHSQHGSPDGGLCPDQESTQMQHVWPFTLEPANPPPIPRQPSSKGHGGRLATSLLMHRTQRHEGRGLFRSPLISWSLYRDSSGIIRAGALRRWQCSRVPPRLTTQHYSLLPCPKSWVPGAPAGSNLLLAA</sequence>
<protein>
    <submittedName>
        <fullName evidence="2">Uncharacterized protein</fullName>
    </submittedName>
</protein>
<evidence type="ECO:0000313" key="2">
    <source>
        <dbReference type="EMBL" id="KAJ8381037.1"/>
    </source>
</evidence>
<evidence type="ECO:0000256" key="1">
    <source>
        <dbReference type="SAM" id="MobiDB-lite"/>
    </source>
</evidence>
<evidence type="ECO:0000313" key="3">
    <source>
        <dbReference type="Proteomes" id="UP001152622"/>
    </source>
</evidence>
<feature type="region of interest" description="Disordered" evidence="1">
    <location>
        <begin position="1"/>
        <end position="55"/>
    </location>
</feature>
<dbReference type="AlphaFoldDB" id="A0A9Q1GBM4"/>
<proteinExistence type="predicted"/>